<dbReference type="AlphaFoldDB" id="A0A5A9GFC5"/>
<keyword evidence="10" id="KW-0067">ATP-binding</keyword>
<reference evidence="23 24" key="1">
    <citation type="submission" date="2019-08" db="EMBL/GenBank/DDBJ databases">
        <authorList>
            <person name="Grouzdev D."/>
            <person name="Tikhonova E."/>
            <person name="Kravchenko I."/>
        </authorList>
    </citation>
    <scope>NUCLEOTIDE SEQUENCE [LARGE SCALE GENOMIC DNA]</scope>
    <source>
        <strain evidence="23 24">59b</strain>
    </source>
</reference>
<evidence type="ECO:0000256" key="10">
    <source>
        <dbReference type="ARBA" id="ARBA00022840"/>
    </source>
</evidence>
<dbReference type="Gene3D" id="1.10.287.130">
    <property type="match status" value="1"/>
</dbReference>
<dbReference type="FunFam" id="1.10.287.130:FF:000004">
    <property type="entry name" value="Ethylene receptor 1"/>
    <property type="match status" value="1"/>
</dbReference>
<dbReference type="Pfam" id="PF00512">
    <property type="entry name" value="HisKA"/>
    <property type="match status" value="1"/>
</dbReference>
<dbReference type="SMART" id="SM00387">
    <property type="entry name" value="HATPase_c"/>
    <property type="match status" value="1"/>
</dbReference>
<evidence type="ECO:0000256" key="12">
    <source>
        <dbReference type="ARBA" id="ARBA00023012"/>
    </source>
</evidence>
<evidence type="ECO:0000259" key="20">
    <source>
        <dbReference type="PROSITE" id="PS50112"/>
    </source>
</evidence>
<keyword evidence="6" id="KW-0808">Transferase</keyword>
<dbReference type="InterPro" id="IPR035965">
    <property type="entry name" value="PAS-like_dom_sf"/>
</dbReference>
<evidence type="ECO:0000256" key="7">
    <source>
        <dbReference type="ARBA" id="ARBA00022692"/>
    </source>
</evidence>
<feature type="domain" description="PAS" evidence="20">
    <location>
        <begin position="67"/>
        <end position="140"/>
    </location>
</feature>
<keyword evidence="13" id="KW-0472">Membrane</keyword>
<keyword evidence="11" id="KW-1133">Transmembrane helix</keyword>
<comment type="subcellular location">
    <subcellularLocation>
        <location evidence="2">Cell membrane</location>
        <topology evidence="2">Multi-pass membrane protein</topology>
    </subcellularLocation>
</comment>
<evidence type="ECO:0000259" key="21">
    <source>
        <dbReference type="PROSITE" id="PS50113"/>
    </source>
</evidence>
<dbReference type="InterPro" id="IPR036890">
    <property type="entry name" value="HATPase_C_sf"/>
</dbReference>
<evidence type="ECO:0000256" key="14">
    <source>
        <dbReference type="PROSITE-ProRule" id="PRU00110"/>
    </source>
</evidence>
<dbReference type="NCBIfam" id="TIGR00229">
    <property type="entry name" value="sensory_box"/>
    <property type="match status" value="1"/>
</dbReference>
<evidence type="ECO:0000313" key="24">
    <source>
        <dbReference type="Proteomes" id="UP000324927"/>
    </source>
</evidence>
<comment type="catalytic activity">
    <reaction evidence="1">
        <text>ATP + protein L-histidine = ADP + protein N-phospho-L-histidine.</text>
        <dbReference type="EC" id="2.7.13.3"/>
    </reaction>
</comment>
<keyword evidence="24" id="KW-1185">Reference proteome</keyword>
<dbReference type="InterPro" id="IPR008207">
    <property type="entry name" value="Sig_transdc_His_kin_Hpt_dom"/>
</dbReference>
<dbReference type="Pfam" id="PF00072">
    <property type="entry name" value="Response_reg"/>
    <property type="match status" value="1"/>
</dbReference>
<evidence type="ECO:0000256" key="16">
    <source>
        <dbReference type="SAM" id="Coils"/>
    </source>
</evidence>
<dbReference type="SMART" id="SM00448">
    <property type="entry name" value="REC"/>
    <property type="match status" value="1"/>
</dbReference>
<dbReference type="SMART" id="SM00388">
    <property type="entry name" value="HisKA"/>
    <property type="match status" value="1"/>
</dbReference>
<dbReference type="Proteomes" id="UP000324927">
    <property type="component" value="Unassembled WGS sequence"/>
</dbReference>
<comment type="caution">
    <text evidence="23">The sequence shown here is derived from an EMBL/GenBank/DDBJ whole genome shotgun (WGS) entry which is preliminary data.</text>
</comment>
<evidence type="ECO:0000256" key="6">
    <source>
        <dbReference type="ARBA" id="ARBA00022679"/>
    </source>
</evidence>
<dbReference type="PROSITE" id="PS50109">
    <property type="entry name" value="HIS_KIN"/>
    <property type="match status" value="1"/>
</dbReference>
<evidence type="ECO:0000256" key="4">
    <source>
        <dbReference type="ARBA" id="ARBA00022475"/>
    </source>
</evidence>
<feature type="coiled-coil region" evidence="16">
    <location>
        <begin position="186"/>
        <end position="234"/>
    </location>
</feature>
<dbReference type="CDD" id="cd00082">
    <property type="entry name" value="HisKA"/>
    <property type="match status" value="1"/>
</dbReference>
<dbReference type="InterPro" id="IPR000700">
    <property type="entry name" value="PAS-assoc_C"/>
</dbReference>
<keyword evidence="4" id="KW-1003">Cell membrane</keyword>
<evidence type="ECO:0000256" key="8">
    <source>
        <dbReference type="ARBA" id="ARBA00022741"/>
    </source>
</evidence>
<dbReference type="OrthoDB" id="9813151at2"/>
<dbReference type="CDD" id="cd16922">
    <property type="entry name" value="HATPase_EvgS-ArcB-TorS-like"/>
    <property type="match status" value="1"/>
</dbReference>
<dbReference type="InterPro" id="IPR011006">
    <property type="entry name" value="CheY-like_superfamily"/>
</dbReference>
<dbReference type="Pfam" id="PF01627">
    <property type="entry name" value="Hpt"/>
    <property type="match status" value="1"/>
</dbReference>
<evidence type="ECO:0000256" key="5">
    <source>
        <dbReference type="ARBA" id="ARBA00022553"/>
    </source>
</evidence>
<dbReference type="Gene3D" id="3.30.565.10">
    <property type="entry name" value="Histidine kinase-like ATPase, C-terminal domain"/>
    <property type="match status" value="1"/>
</dbReference>
<keyword evidence="7" id="KW-0812">Transmembrane</keyword>
<feature type="domain" description="PAC" evidence="21">
    <location>
        <begin position="141"/>
        <end position="195"/>
    </location>
</feature>
<evidence type="ECO:0000256" key="2">
    <source>
        <dbReference type="ARBA" id="ARBA00004651"/>
    </source>
</evidence>
<evidence type="ECO:0000259" key="22">
    <source>
        <dbReference type="PROSITE" id="PS50894"/>
    </source>
</evidence>
<dbReference type="GO" id="GO:0005524">
    <property type="term" value="F:ATP binding"/>
    <property type="evidence" value="ECO:0007669"/>
    <property type="project" value="UniProtKB-KW"/>
</dbReference>
<evidence type="ECO:0000256" key="17">
    <source>
        <dbReference type="SAM" id="MobiDB-lite"/>
    </source>
</evidence>
<proteinExistence type="predicted"/>
<dbReference type="CDD" id="cd17546">
    <property type="entry name" value="REC_hyHK_CKI1_RcsC-like"/>
    <property type="match status" value="1"/>
</dbReference>
<evidence type="ECO:0000259" key="18">
    <source>
        <dbReference type="PROSITE" id="PS50109"/>
    </source>
</evidence>
<dbReference type="SUPFAM" id="SSF55874">
    <property type="entry name" value="ATPase domain of HSP90 chaperone/DNA topoisomerase II/histidine kinase"/>
    <property type="match status" value="1"/>
</dbReference>
<dbReference type="SUPFAM" id="SSF47384">
    <property type="entry name" value="Homodimeric domain of signal transducing histidine kinase"/>
    <property type="match status" value="1"/>
</dbReference>
<evidence type="ECO:0000256" key="11">
    <source>
        <dbReference type="ARBA" id="ARBA00022989"/>
    </source>
</evidence>
<dbReference type="InterPro" id="IPR004358">
    <property type="entry name" value="Sig_transdc_His_kin-like_C"/>
</dbReference>
<dbReference type="InterPro" id="IPR000014">
    <property type="entry name" value="PAS"/>
</dbReference>
<dbReference type="InterPro" id="IPR005467">
    <property type="entry name" value="His_kinase_dom"/>
</dbReference>
<dbReference type="FunFam" id="3.30.565.10:FF:000010">
    <property type="entry name" value="Sensor histidine kinase RcsC"/>
    <property type="match status" value="1"/>
</dbReference>
<dbReference type="Gene3D" id="1.20.120.160">
    <property type="entry name" value="HPT domain"/>
    <property type="match status" value="1"/>
</dbReference>
<dbReference type="Pfam" id="PF02518">
    <property type="entry name" value="HATPase_c"/>
    <property type="match status" value="1"/>
</dbReference>
<dbReference type="SUPFAM" id="SSF47226">
    <property type="entry name" value="Histidine-containing phosphotransfer domain, HPT domain"/>
    <property type="match status" value="1"/>
</dbReference>
<feature type="domain" description="Histidine kinase" evidence="18">
    <location>
        <begin position="241"/>
        <end position="472"/>
    </location>
</feature>
<dbReference type="Pfam" id="PF13426">
    <property type="entry name" value="PAS_9"/>
    <property type="match status" value="1"/>
</dbReference>
<keyword evidence="9" id="KW-0418">Kinase</keyword>
<dbReference type="EC" id="2.7.13.3" evidence="3"/>
<accession>A0A5A9GFC5</accession>
<name>A0A5A9GFC5_AZOLI</name>
<feature type="modified residue" description="Phosphohistidine" evidence="14">
    <location>
        <position position="699"/>
    </location>
</feature>
<dbReference type="SUPFAM" id="SSF55785">
    <property type="entry name" value="PYP-like sensor domain (PAS domain)"/>
    <property type="match status" value="1"/>
</dbReference>
<evidence type="ECO:0000256" key="9">
    <source>
        <dbReference type="ARBA" id="ARBA00022777"/>
    </source>
</evidence>
<dbReference type="GO" id="GO:0000155">
    <property type="term" value="F:phosphorelay sensor kinase activity"/>
    <property type="evidence" value="ECO:0007669"/>
    <property type="project" value="InterPro"/>
</dbReference>
<dbReference type="PRINTS" id="PR00344">
    <property type="entry name" value="BCTRLSENSOR"/>
</dbReference>
<dbReference type="PROSITE" id="PS50110">
    <property type="entry name" value="RESPONSE_REGULATORY"/>
    <property type="match status" value="1"/>
</dbReference>
<feature type="domain" description="Response regulatory" evidence="19">
    <location>
        <begin position="502"/>
        <end position="619"/>
    </location>
</feature>
<keyword evidence="5 15" id="KW-0597">Phosphoprotein</keyword>
<dbReference type="InterPro" id="IPR003661">
    <property type="entry name" value="HisK_dim/P_dom"/>
</dbReference>
<evidence type="ECO:0000256" key="1">
    <source>
        <dbReference type="ARBA" id="ARBA00000085"/>
    </source>
</evidence>
<dbReference type="InterPro" id="IPR001789">
    <property type="entry name" value="Sig_transdc_resp-reg_receiver"/>
</dbReference>
<keyword evidence="12" id="KW-0902">Two-component regulatory system</keyword>
<dbReference type="InterPro" id="IPR003594">
    <property type="entry name" value="HATPase_dom"/>
</dbReference>
<evidence type="ECO:0000256" key="13">
    <source>
        <dbReference type="ARBA" id="ARBA00023136"/>
    </source>
</evidence>
<evidence type="ECO:0000313" key="23">
    <source>
        <dbReference type="EMBL" id="KAA0592392.1"/>
    </source>
</evidence>
<dbReference type="PANTHER" id="PTHR45339">
    <property type="entry name" value="HYBRID SIGNAL TRANSDUCTION HISTIDINE KINASE J"/>
    <property type="match status" value="1"/>
</dbReference>
<dbReference type="CDD" id="cd00130">
    <property type="entry name" value="PAS"/>
    <property type="match status" value="1"/>
</dbReference>
<evidence type="ECO:0000256" key="3">
    <source>
        <dbReference type="ARBA" id="ARBA00012438"/>
    </source>
</evidence>
<gene>
    <name evidence="23" type="ORF">FZ942_28125</name>
</gene>
<dbReference type="PROSITE" id="PS50894">
    <property type="entry name" value="HPT"/>
    <property type="match status" value="1"/>
</dbReference>
<sequence length="763" mass="81306">MDTGFHNRLPWPAPLAGSPGRLPWPDNGNRSRDSLSWPSARTFRTDQDPPLTAPPASPVPPFGSSPDMAMLAAVVEASGAGLVVTDATRPDHPIVYCNRAFLDMIGYEADEVIGRNAAFLQGPETDPETAAAIHAAIAEARPLSVEVLNHRKDGSAFWNALTLRPVPGSDGRARWIAGSSADVTHSHRSQEELRAAEDQLTRLAAETFALAEKLDGAREDAEAARIAAENASSAKSRFLAMMSHELRTPMTAVIGMGDLLMGTGLNDQQKAFVKTLRSSADTLMTILNDVLDFSKIEAGQLTLEEIDFSLPRLVEDVVQLFLVRAAAKGLSLSASIADDTPRHIRGDPTRLRQVLFNLVSNAIKFTDRGVIEIAVWSPDPPADPPADGAPSDAPVTLRFEVQDNGIGMTPEQRARLFDAFVQADVSTSRKYGGTGLGLAICKRLVEAMGGEITVTSSPGLGSTFRFSILSRLAEAPPVGDLGARPSLGAAAEIPEPARVPLRLLLAEDNDINRMLVVAMMTRIGHRIDAVTDGRAALDALTTADYDALILDMEMPVLDGRSTTRAIRRMNGPVARIPIVGLSADALPEHRDGHMAAGLDAYLTKPIDWDQLNAVLIDLATRPQEGRVVPMPSRPAAEGGHFSALPLVDRVKLAELRLALGGEALDGMLQLLPETALRELTAIRSALQAGRPKELKQAAHTLAGLAANFGTPRMAAIARAINDSPADTDKVAALLPLLETTVAATSSLVREPADNIPSPPRGEG</sequence>
<dbReference type="SUPFAM" id="SSF52172">
    <property type="entry name" value="CheY-like"/>
    <property type="match status" value="1"/>
</dbReference>
<evidence type="ECO:0000256" key="15">
    <source>
        <dbReference type="PROSITE-ProRule" id="PRU00169"/>
    </source>
</evidence>
<dbReference type="Gene3D" id="3.30.450.20">
    <property type="entry name" value="PAS domain"/>
    <property type="match status" value="1"/>
</dbReference>
<dbReference type="InterPro" id="IPR036641">
    <property type="entry name" value="HPT_dom_sf"/>
</dbReference>
<keyword evidence="8" id="KW-0547">Nucleotide-binding</keyword>
<feature type="domain" description="HPt" evidence="22">
    <location>
        <begin position="660"/>
        <end position="751"/>
    </location>
</feature>
<organism evidence="23 24">
    <name type="scientific">Azospirillum lipoferum</name>
    <dbReference type="NCBI Taxonomy" id="193"/>
    <lineage>
        <taxon>Bacteria</taxon>
        <taxon>Pseudomonadati</taxon>
        <taxon>Pseudomonadota</taxon>
        <taxon>Alphaproteobacteria</taxon>
        <taxon>Rhodospirillales</taxon>
        <taxon>Azospirillaceae</taxon>
        <taxon>Azospirillum</taxon>
    </lineage>
</organism>
<protein>
    <recommendedName>
        <fullName evidence="3">histidine kinase</fullName>
        <ecNumber evidence="3">2.7.13.3</ecNumber>
    </recommendedName>
</protein>
<feature type="region of interest" description="Disordered" evidence="17">
    <location>
        <begin position="1"/>
        <end position="64"/>
    </location>
</feature>
<dbReference type="SMART" id="SM00091">
    <property type="entry name" value="PAS"/>
    <property type="match status" value="1"/>
</dbReference>
<dbReference type="PROSITE" id="PS50112">
    <property type="entry name" value="PAS"/>
    <property type="match status" value="1"/>
</dbReference>
<dbReference type="PANTHER" id="PTHR45339:SF1">
    <property type="entry name" value="HYBRID SIGNAL TRANSDUCTION HISTIDINE KINASE J"/>
    <property type="match status" value="1"/>
</dbReference>
<dbReference type="Gene3D" id="3.40.50.2300">
    <property type="match status" value="1"/>
</dbReference>
<dbReference type="PROSITE" id="PS50113">
    <property type="entry name" value="PAC"/>
    <property type="match status" value="1"/>
</dbReference>
<feature type="modified residue" description="4-aspartylphosphate" evidence="15">
    <location>
        <position position="551"/>
    </location>
</feature>
<dbReference type="GO" id="GO:0005886">
    <property type="term" value="C:plasma membrane"/>
    <property type="evidence" value="ECO:0007669"/>
    <property type="project" value="UniProtKB-SubCell"/>
</dbReference>
<dbReference type="InterPro" id="IPR036097">
    <property type="entry name" value="HisK_dim/P_sf"/>
</dbReference>
<evidence type="ECO:0000259" key="19">
    <source>
        <dbReference type="PROSITE" id="PS50110"/>
    </source>
</evidence>
<feature type="compositionally biased region" description="Pro residues" evidence="17">
    <location>
        <begin position="51"/>
        <end position="63"/>
    </location>
</feature>
<keyword evidence="16" id="KW-0175">Coiled coil</keyword>
<dbReference type="EMBL" id="VTTN01000016">
    <property type="protein sequence ID" value="KAA0592392.1"/>
    <property type="molecule type" value="Genomic_DNA"/>
</dbReference>